<dbReference type="AlphaFoldDB" id="A0A7X4GKR3"/>
<dbReference type="InterPro" id="IPR054653">
    <property type="entry name" value="EpsI_type_B_pred"/>
</dbReference>
<proteinExistence type="predicted"/>
<keyword evidence="1" id="KW-0732">Signal</keyword>
<dbReference type="InterPro" id="IPR014263">
    <property type="entry name" value="Methanolan_biosynth_EpsI"/>
</dbReference>
<dbReference type="Pfam" id="PF11984">
    <property type="entry name" value="DUF3485"/>
    <property type="match status" value="1"/>
</dbReference>
<dbReference type="NCBIfam" id="NF045609">
    <property type="entry name" value="EpsI_type_B"/>
    <property type="match status" value="1"/>
</dbReference>
<dbReference type="NCBIfam" id="TIGR02914">
    <property type="entry name" value="EpsI_fam"/>
    <property type="match status" value="1"/>
</dbReference>
<evidence type="ECO:0000313" key="3">
    <source>
        <dbReference type="EMBL" id="MYM65291.1"/>
    </source>
</evidence>
<evidence type="ECO:0000259" key="2">
    <source>
        <dbReference type="Pfam" id="PF11984"/>
    </source>
</evidence>
<dbReference type="Proteomes" id="UP000450012">
    <property type="component" value="Unassembled WGS sequence"/>
</dbReference>
<organism evidence="3 4">
    <name type="scientific">Duganella rivi</name>
    <dbReference type="NCBI Taxonomy" id="2666083"/>
    <lineage>
        <taxon>Bacteria</taxon>
        <taxon>Pseudomonadati</taxon>
        <taxon>Pseudomonadota</taxon>
        <taxon>Betaproteobacteria</taxon>
        <taxon>Burkholderiales</taxon>
        <taxon>Oxalobacteraceae</taxon>
        <taxon>Telluria group</taxon>
        <taxon>Duganella</taxon>
    </lineage>
</organism>
<comment type="caution">
    <text evidence="3">The sequence shown here is derived from an EMBL/GenBank/DDBJ whole genome shotgun (WGS) entry which is preliminary data.</text>
</comment>
<evidence type="ECO:0000313" key="4">
    <source>
        <dbReference type="Proteomes" id="UP000450012"/>
    </source>
</evidence>
<dbReference type="EMBL" id="WWCK01000001">
    <property type="protein sequence ID" value="MYM65291.1"/>
    <property type="molecule type" value="Genomic_DNA"/>
</dbReference>
<gene>
    <name evidence="3" type="primary">epsI</name>
    <name evidence="3" type="ORF">GTP45_00400</name>
</gene>
<feature type="chain" id="PRO_5031366121" evidence="1">
    <location>
        <begin position="19"/>
        <end position="227"/>
    </location>
</feature>
<evidence type="ECO:0000256" key="1">
    <source>
        <dbReference type="SAM" id="SignalP"/>
    </source>
</evidence>
<reference evidence="3 4" key="1">
    <citation type="submission" date="2019-12" db="EMBL/GenBank/DDBJ databases">
        <title>Novel species isolated from a subtropical stream in China.</title>
        <authorList>
            <person name="Lu H."/>
        </authorList>
    </citation>
    <scope>NUCLEOTIDE SEQUENCE [LARGE SCALE GENOMIC DNA]</scope>
    <source>
        <strain evidence="3 4">FT55W</strain>
    </source>
</reference>
<feature type="signal peptide" evidence="1">
    <location>
        <begin position="1"/>
        <end position="18"/>
    </location>
</feature>
<name>A0A7X4GKR3_9BURK</name>
<dbReference type="RefSeq" id="WP_161011920.1">
    <property type="nucleotide sequence ID" value="NZ_WWCK01000001.1"/>
</dbReference>
<accession>A0A7X4GKR3</accession>
<protein>
    <submittedName>
        <fullName evidence="3">EpsI family protein</fullName>
    </submittedName>
</protein>
<keyword evidence="4" id="KW-1185">Reference proteome</keyword>
<feature type="domain" description="Methanolan biosynthesis EpsI" evidence="2">
    <location>
        <begin position="9"/>
        <end position="214"/>
    </location>
</feature>
<sequence length="227" mass="25335">MNRTVTNVVLAGAMLATAVGTRALTPTVNMADQKGHFELEKLVPASFADWEIDASVVPLKVDPETQRQLNRIYNQTLSRTYINKQGERVMLSVAYGGDQSNTMAVHRPEVCYVAQGFNMNYNRLDQLSTAYGSLPVRRLVATQGNRIEPITYWITVGEHTIDPGMSQKWQQLRYSLAGQVPDGMLVRVSSIETDRERAYVLQQRFVNDMLASVSESGRQRLIGNGAP</sequence>